<feature type="region of interest" description="Disordered" evidence="1">
    <location>
        <begin position="1"/>
        <end position="62"/>
    </location>
</feature>
<evidence type="ECO:0000313" key="3">
    <source>
        <dbReference type="Proteomes" id="UP000237347"/>
    </source>
</evidence>
<keyword evidence="3" id="KW-1185">Reference proteome</keyword>
<gene>
    <name evidence="2" type="ORF">CFP56_039450</name>
</gene>
<dbReference type="Proteomes" id="UP000237347">
    <property type="component" value="Unassembled WGS sequence"/>
</dbReference>
<reference evidence="2 3" key="1">
    <citation type="journal article" date="2018" name="Sci. Data">
        <title>The draft genome sequence of cork oak.</title>
        <authorList>
            <person name="Ramos A.M."/>
            <person name="Usie A."/>
            <person name="Barbosa P."/>
            <person name="Barros P.M."/>
            <person name="Capote T."/>
            <person name="Chaves I."/>
            <person name="Simoes F."/>
            <person name="Abreu I."/>
            <person name="Carrasquinho I."/>
            <person name="Faro C."/>
            <person name="Guimaraes J.B."/>
            <person name="Mendonca D."/>
            <person name="Nobrega F."/>
            <person name="Rodrigues L."/>
            <person name="Saibo N.J.M."/>
            <person name="Varela M.C."/>
            <person name="Egas C."/>
            <person name="Matos J."/>
            <person name="Miguel C.M."/>
            <person name="Oliveira M.M."/>
            <person name="Ricardo C.P."/>
            <person name="Goncalves S."/>
        </authorList>
    </citation>
    <scope>NUCLEOTIDE SEQUENCE [LARGE SCALE GENOMIC DNA]</scope>
    <source>
        <strain evidence="3">cv. HL8</strain>
    </source>
</reference>
<evidence type="ECO:0000313" key="2">
    <source>
        <dbReference type="EMBL" id="KAK7819970.1"/>
    </source>
</evidence>
<comment type="caution">
    <text evidence="2">The sequence shown here is derived from an EMBL/GenBank/DDBJ whole genome shotgun (WGS) entry which is preliminary data.</text>
</comment>
<feature type="compositionally biased region" description="Polar residues" evidence="1">
    <location>
        <begin position="44"/>
        <end position="57"/>
    </location>
</feature>
<name>A0AAW0IZX9_QUESU</name>
<proteinExistence type="predicted"/>
<organism evidence="2 3">
    <name type="scientific">Quercus suber</name>
    <name type="common">Cork oak</name>
    <dbReference type="NCBI Taxonomy" id="58331"/>
    <lineage>
        <taxon>Eukaryota</taxon>
        <taxon>Viridiplantae</taxon>
        <taxon>Streptophyta</taxon>
        <taxon>Embryophyta</taxon>
        <taxon>Tracheophyta</taxon>
        <taxon>Spermatophyta</taxon>
        <taxon>Magnoliopsida</taxon>
        <taxon>eudicotyledons</taxon>
        <taxon>Gunneridae</taxon>
        <taxon>Pentapetalae</taxon>
        <taxon>rosids</taxon>
        <taxon>fabids</taxon>
        <taxon>Fagales</taxon>
        <taxon>Fagaceae</taxon>
        <taxon>Quercus</taxon>
    </lineage>
</organism>
<dbReference type="AlphaFoldDB" id="A0AAW0IZX9"/>
<protein>
    <submittedName>
        <fullName evidence="2">Uncharacterized protein</fullName>
    </submittedName>
</protein>
<accession>A0AAW0IZX9</accession>
<feature type="compositionally biased region" description="Basic residues" evidence="1">
    <location>
        <begin position="22"/>
        <end position="37"/>
    </location>
</feature>
<evidence type="ECO:0000256" key="1">
    <source>
        <dbReference type="SAM" id="MobiDB-lite"/>
    </source>
</evidence>
<dbReference type="EMBL" id="PKMF04000760">
    <property type="protein sequence ID" value="KAK7819970.1"/>
    <property type="molecule type" value="Genomic_DNA"/>
</dbReference>
<sequence>MARLSDENGGEIQTTHAIAMTRHAHRRSTSALRKTKKLHEESFVESSMTKTTTQMSNPIGGDANINKWEIKYSIGLDPTLDREKSTSKAIR</sequence>